<dbReference type="Proteomes" id="UP000243140">
    <property type="component" value="Unassembled WGS sequence"/>
</dbReference>
<name>A0ABX3SZY1_MYCMA</name>
<reference evidence="3 4" key="1">
    <citation type="submission" date="2017-02" db="EMBL/GenBank/DDBJ databases">
        <title>The new phylogeny of genus Mycobacterium.</title>
        <authorList>
            <person name="Tortoli E."/>
            <person name="Trovato A."/>
            <person name="Cirillo D.M."/>
        </authorList>
    </citation>
    <scope>NUCLEOTIDE SEQUENCE [LARGE SCALE GENOMIC DNA]</scope>
    <source>
        <strain evidence="3 4">IP1130001</strain>
    </source>
</reference>
<feature type="compositionally biased region" description="Pro residues" evidence="1">
    <location>
        <begin position="446"/>
        <end position="468"/>
    </location>
</feature>
<proteinExistence type="predicted"/>
<evidence type="ECO:0000256" key="1">
    <source>
        <dbReference type="SAM" id="MobiDB-lite"/>
    </source>
</evidence>
<evidence type="ECO:0000313" key="4">
    <source>
        <dbReference type="Proteomes" id="UP000243140"/>
    </source>
</evidence>
<organism evidence="3 4">
    <name type="scientific">Mycobacterium malmoense</name>
    <dbReference type="NCBI Taxonomy" id="1780"/>
    <lineage>
        <taxon>Bacteria</taxon>
        <taxon>Bacillati</taxon>
        <taxon>Actinomycetota</taxon>
        <taxon>Actinomycetes</taxon>
        <taxon>Mycobacteriales</taxon>
        <taxon>Mycobacteriaceae</taxon>
        <taxon>Mycobacterium</taxon>
    </lineage>
</organism>
<dbReference type="Pfam" id="PF22905">
    <property type="entry name" value="Hydro_N_hd"/>
    <property type="match status" value="1"/>
</dbReference>
<gene>
    <name evidence="3" type="ORF">BST29_00300</name>
</gene>
<comment type="caution">
    <text evidence="3">The sequence shown here is derived from an EMBL/GenBank/DDBJ whole genome shotgun (WGS) entry which is preliminary data.</text>
</comment>
<sequence>MQLRYISIPALVAEAGGDPWAINKSLQVGRPAQISQLAEAFHAAGRCTAEASAAFEEARRRFEASWNHEDGEHPINDSAEVQRVTTSLGAQSLQLPKVGVDLENIAAALAEAQRSAGGEIATLEGQLHRLDDLIGLALDHEKDANLSVDETAALNALIDGCEKDAIADTKAAAAELLSVRSRYSDCLQKSLNNLHIEGYDAAVLAGVDGDAASQPSGLQADELAAIRQVTNQAVVDQMAKVRAAQDALNKALATLYTHGPGSPEGEAAAASLSKLKADLARALDDLGKLPDYNNVDPSSISITPDGHFVFTYNVNGQPVQVVGQLKNGAGEFFDQATGTYYTFNGGKLAGMRTPDPGKAEATSEPLWSAITLAVGGAELKAGGAAAWQGLKTFFNREALEGLTSENVLPRALAGAQQRFEAAEQNLATHGPLPDTSGQPVPGTHPAGPPPLVKHTPPAAPGDIPPGEPHLPVIADSPPPVVTDPGHPEFTLDNPLHYMTPELQALSEQHLTGSGETVLGPFKPPRGGLSYIDLAKLHKASYFDLGDAWYSFTPTEQLAANQHVLDVAIANRDKITLSVPFYRIVPNTYTAAEIRYLEAHGYQRVGDNALLPPINEER</sequence>
<evidence type="ECO:0000259" key="2">
    <source>
        <dbReference type="Pfam" id="PF22905"/>
    </source>
</evidence>
<dbReference type="InterPro" id="IPR054469">
    <property type="entry name" value="Pred_hydrolase_N"/>
</dbReference>
<feature type="region of interest" description="Disordered" evidence="1">
    <location>
        <begin position="427"/>
        <end position="490"/>
    </location>
</feature>
<protein>
    <recommendedName>
        <fullName evidence="2">Predicted hydrolase N-terminal domain-containing protein</fullName>
    </recommendedName>
</protein>
<dbReference type="RefSeq" id="WP_083008663.1">
    <property type="nucleotide sequence ID" value="NZ_CP060015.1"/>
</dbReference>
<evidence type="ECO:0000313" key="3">
    <source>
        <dbReference type="EMBL" id="ORA85354.1"/>
    </source>
</evidence>
<keyword evidence="4" id="KW-1185">Reference proteome</keyword>
<dbReference type="EMBL" id="MVHV01000001">
    <property type="protein sequence ID" value="ORA85354.1"/>
    <property type="molecule type" value="Genomic_DNA"/>
</dbReference>
<accession>A0ABX3SZY1</accession>
<feature type="domain" description="Predicted hydrolase N-terminal" evidence="2">
    <location>
        <begin position="1"/>
        <end position="194"/>
    </location>
</feature>